<name>A0A9P7GGS1_9AGAR</name>
<gene>
    <name evidence="7" type="ORF">DXG03_004890</name>
</gene>
<sequence length="495" mass="53915">MYALKLEGNGPSEIAAVFSLSEVGSESPFRIHSIHYATPTTVIAILSSRHYGPNSELDSQAGRREKPLPTDFDVWGAQIELPAQFSDEIRPLGTIWHRRGQEVPVYTTYSESLKAFLLVGGTGYLEVGHVPAPSYEPSLDEIAPIPKADETFDIDAPEPPKPSPYSWTQSSDSLTLAIPLPSSTPKHLIKVTFSPQTLTVHVDSEITTSVPIPRYSAKKLWAGISASTSYWTWDREAEHSFGILTLYLDKQHEGTRWTQVFASTGDEEDVDVLETLDPSELWHIRESLEKYTTALRDGDDASGLGLGRGVPSLAEGEIDMEVDDAVGRTVYLSWVAENGAIPPWWKNAEEIPFQLLSTPVPGLLSTDVSLVVKNNLDGTVFTLETGPESPAWIHTSTFSALSFVLASKKDTRFTFHTPQAVCAFEGGTRDRGGNVYIYRSASPSDKWAKQAILKVGDSYGGSLLGVGVLQLGGPSGSPSLLLCLTEGELVLIKNP</sequence>
<dbReference type="EMBL" id="JABCKV010000003">
    <property type="protein sequence ID" value="KAG5648318.1"/>
    <property type="molecule type" value="Genomic_DNA"/>
</dbReference>
<evidence type="ECO:0000259" key="6">
    <source>
        <dbReference type="PROSITE" id="PS51203"/>
    </source>
</evidence>
<dbReference type="GO" id="GO:0005737">
    <property type="term" value="C:cytoplasm"/>
    <property type="evidence" value="ECO:0007669"/>
    <property type="project" value="UniProtKB-SubCell"/>
</dbReference>
<dbReference type="AlphaFoldDB" id="A0A9P7GGS1"/>
<evidence type="ECO:0000256" key="1">
    <source>
        <dbReference type="ARBA" id="ARBA00004123"/>
    </source>
</evidence>
<organism evidence="7 8">
    <name type="scientific">Asterophora parasitica</name>
    <dbReference type="NCBI Taxonomy" id="117018"/>
    <lineage>
        <taxon>Eukaryota</taxon>
        <taxon>Fungi</taxon>
        <taxon>Dikarya</taxon>
        <taxon>Basidiomycota</taxon>
        <taxon>Agaricomycotina</taxon>
        <taxon>Agaricomycetes</taxon>
        <taxon>Agaricomycetidae</taxon>
        <taxon>Agaricales</taxon>
        <taxon>Tricholomatineae</taxon>
        <taxon>Lyophyllaceae</taxon>
        <taxon>Asterophora</taxon>
    </lineage>
</organism>
<evidence type="ECO:0000256" key="4">
    <source>
        <dbReference type="ARBA" id="ARBA00022490"/>
    </source>
</evidence>
<dbReference type="InterPro" id="IPR008978">
    <property type="entry name" value="HSP20-like_chaperone"/>
</dbReference>
<dbReference type="PANTHER" id="PTHR21664">
    <property type="entry name" value="CHRONIC MYELOGENOUS LEUKEMIA TUMOR ANTIGEN 66"/>
    <property type="match status" value="1"/>
</dbReference>
<dbReference type="PANTHER" id="PTHR21664:SF1">
    <property type="entry name" value="NUDC DOMAIN-CONTAINING PROTEIN 1"/>
    <property type="match status" value="1"/>
</dbReference>
<comment type="caution">
    <text evidence="7">The sequence shown here is derived from an EMBL/GenBank/DDBJ whole genome shotgun (WGS) entry which is preliminary data.</text>
</comment>
<evidence type="ECO:0000256" key="3">
    <source>
        <dbReference type="ARBA" id="ARBA00018915"/>
    </source>
</evidence>
<comment type="subcellular location">
    <subcellularLocation>
        <location evidence="2">Cytoplasm</location>
    </subcellularLocation>
    <subcellularLocation>
        <location evidence="1">Nucleus</location>
    </subcellularLocation>
</comment>
<dbReference type="CDD" id="cd06467">
    <property type="entry name" value="p23_NUDC_like"/>
    <property type="match status" value="1"/>
</dbReference>
<keyword evidence="8" id="KW-1185">Reference proteome</keyword>
<reference evidence="7" key="1">
    <citation type="submission" date="2020-07" db="EMBL/GenBank/DDBJ databases">
        <authorList>
            <person name="Nieuwenhuis M."/>
            <person name="Van De Peppel L.J.J."/>
        </authorList>
    </citation>
    <scope>NUCLEOTIDE SEQUENCE</scope>
    <source>
        <strain evidence="7">AP01</strain>
        <tissue evidence="7">Mycelium</tissue>
    </source>
</reference>
<dbReference type="Pfam" id="PF04969">
    <property type="entry name" value="CS"/>
    <property type="match status" value="1"/>
</dbReference>
<evidence type="ECO:0000313" key="7">
    <source>
        <dbReference type="EMBL" id="KAG5648318.1"/>
    </source>
</evidence>
<dbReference type="InterPro" id="IPR037895">
    <property type="entry name" value="NUDCD1"/>
</dbReference>
<evidence type="ECO:0000313" key="8">
    <source>
        <dbReference type="Proteomes" id="UP000775547"/>
    </source>
</evidence>
<dbReference type="Gene3D" id="2.60.40.790">
    <property type="match status" value="1"/>
</dbReference>
<dbReference type="SUPFAM" id="SSF49764">
    <property type="entry name" value="HSP20-like chaperones"/>
    <property type="match status" value="1"/>
</dbReference>
<evidence type="ECO:0000256" key="5">
    <source>
        <dbReference type="ARBA" id="ARBA00023242"/>
    </source>
</evidence>
<reference evidence="7" key="2">
    <citation type="submission" date="2021-10" db="EMBL/GenBank/DDBJ databases">
        <title>Phylogenomics reveals ancestral predisposition of the termite-cultivated fungus Termitomyces towards a domesticated lifestyle.</title>
        <authorList>
            <person name="Auxier B."/>
            <person name="Grum-Grzhimaylo A."/>
            <person name="Cardenas M.E."/>
            <person name="Lodge J.D."/>
            <person name="Laessoe T."/>
            <person name="Pedersen O."/>
            <person name="Smith M.E."/>
            <person name="Kuyper T.W."/>
            <person name="Franco-Molano E.A."/>
            <person name="Baroni T.J."/>
            <person name="Aanen D.K."/>
        </authorList>
    </citation>
    <scope>NUCLEOTIDE SEQUENCE</scope>
    <source>
        <strain evidence="7">AP01</strain>
        <tissue evidence="7">Mycelium</tissue>
    </source>
</reference>
<dbReference type="InterPro" id="IPR007052">
    <property type="entry name" value="CS_dom"/>
</dbReference>
<keyword evidence="4" id="KW-0963">Cytoplasm</keyword>
<dbReference type="Proteomes" id="UP000775547">
    <property type="component" value="Unassembled WGS sequence"/>
</dbReference>
<keyword evidence="5" id="KW-0539">Nucleus</keyword>
<evidence type="ECO:0000256" key="2">
    <source>
        <dbReference type="ARBA" id="ARBA00004496"/>
    </source>
</evidence>
<dbReference type="GO" id="GO:0005634">
    <property type="term" value="C:nucleus"/>
    <property type="evidence" value="ECO:0007669"/>
    <property type="project" value="UniProtKB-SubCell"/>
</dbReference>
<feature type="domain" description="CS" evidence="6">
    <location>
        <begin position="160"/>
        <end position="261"/>
    </location>
</feature>
<dbReference type="OrthoDB" id="428655at2759"/>
<dbReference type="PROSITE" id="PS51203">
    <property type="entry name" value="CS"/>
    <property type="match status" value="1"/>
</dbReference>
<proteinExistence type="predicted"/>
<protein>
    <recommendedName>
        <fullName evidence="3">NudC domain-containing protein 1</fullName>
    </recommendedName>
</protein>
<accession>A0A9P7GGS1</accession>